<accession>A0A1Q9AIC1</accession>
<dbReference type="Proteomes" id="UP000186143">
    <property type="component" value="Unassembled WGS sequence"/>
</dbReference>
<dbReference type="InterPro" id="IPR005628">
    <property type="entry name" value="GspK"/>
</dbReference>
<name>A0A1Q9AIC1_9HYPH</name>
<dbReference type="OrthoDB" id="8216581at2"/>
<dbReference type="GO" id="GO:0009306">
    <property type="term" value="P:protein secretion"/>
    <property type="evidence" value="ECO:0007669"/>
    <property type="project" value="InterPro"/>
</dbReference>
<evidence type="ECO:0000313" key="4">
    <source>
        <dbReference type="Proteomes" id="UP000186143"/>
    </source>
</evidence>
<comment type="caution">
    <text evidence="3">The sequence shown here is derived from an EMBL/GenBank/DDBJ whole genome shotgun (WGS) entry which is preliminary data.</text>
</comment>
<dbReference type="GO" id="GO:0016020">
    <property type="term" value="C:membrane"/>
    <property type="evidence" value="ECO:0007669"/>
    <property type="project" value="InterPro"/>
</dbReference>
<keyword evidence="2" id="KW-0812">Transmembrane</keyword>
<dbReference type="InterPro" id="IPR038072">
    <property type="entry name" value="GspK_central_sf"/>
</dbReference>
<dbReference type="Gene3D" id="1.10.40.60">
    <property type="entry name" value="EpsJ-like"/>
    <property type="match status" value="1"/>
</dbReference>
<keyword evidence="2" id="KW-0472">Membrane</keyword>
<evidence type="ECO:0000256" key="1">
    <source>
        <dbReference type="SAM" id="MobiDB-lite"/>
    </source>
</evidence>
<sequence length="315" mass="32799">MRILTGRPKGDGYILISVLAVVALLSGLVAALLLVGRAAVDTAGLESRALRREALLQSAVTVVGYQLFVLKRPEDAVNGQQLRLGEGVVTVTVASEAGKVDLNGSGKALLEAAYTAAGLRSLSPASPEMSSPQSLNPEAFASRVIAWRSAGGQTGADTAQASRDPGLGPGLDQGLGHGPRNGPFRSLDDLRFVAGISAGAFERLRPFLTVYNAPGRLSAFSAPAALVAALPGLSAGTLREVLSVRQRRSAASAQRLSELLEGQASLIDTAMPRTYRVGIEIHADERLAGRRLTVVLSAGATADWPYQVLNWTDGG</sequence>
<keyword evidence="2" id="KW-1133">Transmembrane helix</keyword>
<dbReference type="STRING" id="1672749.BJF92_14320"/>
<evidence type="ECO:0008006" key="5">
    <source>
        <dbReference type="Google" id="ProtNLM"/>
    </source>
</evidence>
<dbReference type="EMBL" id="MKIO01000031">
    <property type="protein sequence ID" value="OLP54957.1"/>
    <property type="molecule type" value="Genomic_DNA"/>
</dbReference>
<feature type="transmembrane region" description="Helical" evidence="2">
    <location>
        <begin position="12"/>
        <end position="34"/>
    </location>
</feature>
<dbReference type="AlphaFoldDB" id="A0A1Q9AIC1"/>
<organism evidence="3 4">
    <name type="scientific">Xaviernesmea rhizosphaerae</name>
    <dbReference type="NCBI Taxonomy" id="1672749"/>
    <lineage>
        <taxon>Bacteria</taxon>
        <taxon>Pseudomonadati</taxon>
        <taxon>Pseudomonadota</taxon>
        <taxon>Alphaproteobacteria</taxon>
        <taxon>Hyphomicrobiales</taxon>
        <taxon>Rhizobiaceae</taxon>
        <taxon>Rhizobium/Agrobacterium group</taxon>
        <taxon>Xaviernesmea</taxon>
    </lineage>
</organism>
<dbReference type="PANTHER" id="PTHR38831">
    <property type="entry name" value="TYPE II SECRETION SYSTEM PROTEIN K"/>
    <property type="match status" value="1"/>
</dbReference>
<dbReference type="PANTHER" id="PTHR38831:SF2">
    <property type="entry name" value="TYPE II SECRETION SYSTEM PROTEIN K"/>
    <property type="match status" value="1"/>
</dbReference>
<gene>
    <name evidence="3" type="ORF">BJF92_14320</name>
</gene>
<reference evidence="3 4" key="1">
    <citation type="submission" date="2016-09" db="EMBL/GenBank/DDBJ databases">
        <title>Rhizobium sp. nov., a novel species isolated from the rice rhizosphere.</title>
        <authorList>
            <person name="Zhao J."/>
            <person name="Zhang X."/>
        </authorList>
    </citation>
    <scope>NUCLEOTIDE SEQUENCE [LARGE SCALE GENOMIC DNA]</scope>
    <source>
        <strain evidence="3 4">MH17</strain>
    </source>
</reference>
<evidence type="ECO:0000256" key="2">
    <source>
        <dbReference type="SAM" id="Phobius"/>
    </source>
</evidence>
<feature type="compositionally biased region" description="Gly residues" evidence="1">
    <location>
        <begin position="167"/>
        <end position="179"/>
    </location>
</feature>
<dbReference type="SUPFAM" id="SSF158544">
    <property type="entry name" value="GspK insert domain-like"/>
    <property type="match status" value="1"/>
</dbReference>
<feature type="region of interest" description="Disordered" evidence="1">
    <location>
        <begin position="154"/>
        <end position="180"/>
    </location>
</feature>
<proteinExistence type="predicted"/>
<evidence type="ECO:0000313" key="3">
    <source>
        <dbReference type="EMBL" id="OLP54957.1"/>
    </source>
</evidence>
<protein>
    <recommendedName>
        <fullName evidence="5">General secretion pathway protein K</fullName>
    </recommendedName>
</protein>
<dbReference type="RefSeq" id="WP_075635518.1">
    <property type="nucleotide sequence ID" value="NZ_MKIO01000031.1"/>
</dbReference>